<dbReference type="EMBL" id="UINC01022188">
    <property type="protein sequence ID" value="SVA91287.1"/>
    <property type="molecule type" value="Genomic_DNA"/>
</dbReference>
<proteinExistence type="predicted"/>
<name>A0A381ZR82_9ZZZZ</name>
<sequence>MSPKRRQEQPREVPLLVRRDIVVFPNSAAQVMVFRSAFQKVIDDAMANDRVIAVVGRRNVRQREFLPSDLYEIATLATISRVLRMPDGSASVLLEGTRRAHIDE</sequence>
<evidence type="ECO:0000259" key="1">
    <source>
        <dbReference type="PROSITE" id="PS51787"/>
    </source>
</evidence>
<dbReference type="InterPro" id="IPR003111">
    <property type="entry name" value="Lon_prtase_N"/>
</dbReference>
<accession>A0A381ZR82</accession>
<evidence type="ECO:0000313" key="2">
    <source>
        <dbReference type="EMBL" id="SVA91287.1"/>
    </source>
</evidence>
<dbReference type="SUPFAM" id="SSF88697">
    <property type="entry name" value="PUA domain-like"/>
    <property type="match status" value="1"/>
</dbReference>
<feature type="non-terminal residue" evidence="2">
    <location>
        <position position="104"/>
    </location>
</feature>
<dbReference type="PROSITE" id="PS51787">
    <property type="entry name" value="LON_N"/>
    <property type="match status" value="1"/>
</dbReference>
<dbReference type="Pfam" id="PF02190">
    <property type="entry name" value="LON_substr_bdg"/>
    <property type="match status" value="1"/>
</dbReference>
<feature type="domain" description="Lon N-terminal" evidence="1">
    <location>
        <begin position="13"/>
        <end position="104"/>
    </location>
</feature>
<dbReference type="Gene3D" id="2.30.130.40">
    <property type="entry name" value="LON domain-like"/>
    <property type="match status" value="1"/>
</dbReference>
<dbReference type="InterPro" id="IPR015947">
    <property type="entry name" value="PUA-like_sf"/>
</dbReference>
<reference evidence="2" key="1">
    <citation type="submission" date="2018-05" db="EMBL/GenBank/DDBJ databases">
        <authorList>
            <person name="Lanie J.A."/>
            <person name="Ng W.-L."/>
            <person name="Kazmierczak K.M."/>
            <person name="Andrzejewski T.M."/>
            <person name="Davidsen T.M."/>
            <person name="Wayne K.J."/>
            <person name="Tettelin H."/>
            <person name="Glass J.I."/>
            <person name="Rusch D."/>
            <person name="Podicherti R."/>
            <person name="Tsui H.-C.T."/>
            <person name="Winkler M.E."/>
        </authorList>
    </citation>
    <scope>NUCLEOTIDE SEQUENCE</scope>
</reference>
<dbReference type="AlphaFoldDB" id="A0A381ZR82"/>
<dbReference type="InterPro" id="IPR046336">
    <property type="entry name" value="Lon_prtase_N_sf"/>
</dbReference>
<organism evidence="2">
    <name type="scientific">marine metagenome</name>
    <dbReference type="NCBI Taxonomy" id="408172"/>
    <lineage>
        <taxon>unclassified sequences</taxon>
        <taxon>metagenomes</taxon>
        <taxon>ecological metagenomes</taxon>
    </lineage>
</organism>
<protein>
    <recommendedName>
        <fullName evidence="1">Lon N-terminal domain-containing protein</fullName>
    </recommendedName>
</protein>
<gene>
    <name evidence="2" type="ORF">METZ01_LOCUS144141</name>
</gene>